<keyword evidence="2" id="KW-1185">Reference proteome</keyword>
<accession>A0AAN5CD83</accession>
<comment type="caution">
    <text evidence="1">The sequence shown here is derived from an EMBL/GenBank/DDBJ whole genome shotgun (WGS) entry which is preliminary data.</text>
</comment>
<organism evidence="1 2">
    <name type="scientific">Pristionchus mayeri</name>
    <dbReference type="NCBI Taxonomy" id="1317129"/>
    <lineage>
        <taxon>Eukaryota</taxon>
        <taxon>Metazoa</taxon>
        <taxon>Ecdysozoa</taxon>
        <taxon>Nematoda</taxon>
        <taxon>Chromadorea</taxon>
        <taxon>Rhabditida</taxon>
        <taxon>Rhabditina</taxon>
        <taxon>Diplogasteromorpha</taxon>
        <taxon>Diplogasteroidea</taxon>
        <taxon>Neodiplogasteridae</taxon>
        <taxon>Pristionchus</taxon>
    </lineage>
</organism>
<sequence length="103" mass="11899">FSPIASEPFLFPLLTPTRLTMTTPNYHQLLIDAYNQHRINVICTSAFSSWTIFTEADDEFIEECAHTVTTVIELPYPLRHECIPQVDSYLCYNGRRREGGILF</sequence>
<dbReference type="Proteomes" id="UP001328107">
    <property type="component" value="Unassembled WGS sequence"/>
</dbReference>
<name>A0AAN5CD83_9BILA</name>
<reference evidence="2" key="1">
    <citation type="submission" date="2022-10" db="EMBL/GenBank/DDBJ databases">
        <title>Genome assembly of Pristionchus species.</title>
        <authorList>
            <person name="Yoshida K."/>
            <person name="Sommer R.J."/>
        </authorList>
    </citation>
    <scope>NUCLEOTIDE SEQUENCE [LARGE SCALE GENOMIC DNA]</scope>
    <source>
        <strain evidence="2">RS5460</strain>
    </source>
</reference>
<protein>
    <submittedName>
        <fullName evidence="1">Uncharacterized protein</fullName>
    </submittedName>
</protein>
<evidence type="ECO:0000313" key="1">
    <source>
        <dbReference type="EMBL" id="GMR37236.1"/>
    </source>
</evidence>
<feature type="non-terminal residue" evidence="1">
    <location>
        <position position="1"/>
    </location>
</feature>
<gene>
    <name evidence="1" type="ORF">PMAYCL1PPCAC_07431</name>
</gene>
<evidence type="ECO:0000313" key="2">
    <source>
        <dbReference type="Proteomes" id="UP001328107"/>
    </source>
</evidence>
<dbReference type="AlphaFoldDB" id="A0AAN5CD83"/>
<proteinExistence type="predicted"/>
<dbReference type="EMBL" id="BTRK01000002">
    <property type="protein sequence ID" value="GMR37236.1"/>
    <property type="molecule type" value="Genomic_DNA"/>
</dbReference>